<dbReference type="AlphaFoldDB" id="A0AA40FRP3"/>
<organism evidence="2 3">
    <name type="scientific">Melipona bicolor</name>
    <dbReference type="NCBI Taxonomy" id="60889"/>
    <lineage>
        <taxon>Eukaryota</taxon>
        <taxon>Metazoa</taxon>
        <taxon>Ecdysozoa</taxon>
        <taxon>Arthropoda</taxon>
        <taxon>Hexapoda</taxon>
        <taxon>Insecta</taxon>
        <taxon>Pterygota</taxon>
        <taxon>Neoptera</taxon>
        <taxon>Endopterygota</taxon>
        <taxon>Hymenoptera</taxon>
        <taxon>Apocrita</taxon>
        <taxon>Aculeata</taxon>
        <taxon>Apoidea</taxon>
        <taxon>Anthophila</taxon>
        <taxon>Apidae</taxon>
        <taxon>Melipona</taxon>
    </lineage>
</organism>
<dbReference type="EMBL" id="JAHYIQ010000019">
    <property type="protein sequence ID" value="KAK1124109.1"/>
    <property type="molecule type" value="Genomic_DNA"/>
</dbReference>
<evidence type="ECO:0000256" key="1">
    <source>
        <dbReference type="SAM" id="MobiDB-lite"/>
    </source>
</evidence>
<feature type="compositionally biased region" description="Basic and acidic residues" evidence="1">
    <location>
        <begin position="82"/>
        <end position="99"/>
    </location>
</feature>
<feature type="region of interest" description="Disordered" evidence="1">
    <location>
        <begin position="82"/>
        <end position="110"/>
    </location>
</feature>
<evidence type="ECO:0000313" key="3">
    <source>
        <dbReference type="Proteomes" id="UP001177670"/>
    </source>
</evidence>
<comment type="caution">
    <text evidence="2">The sequence shown here is derived from an EMBL/GenBank/DDBJ whole genome shotgun (WGS) entry which is preliminary data.</text>
</comment>
<dbReference type="Proteomes" id="UP001177670">
    <property type="component" value="Unassembled WGS sequence"/>
</dbReference>
<name>A0AA40FRP3_9HYME</name>
<accession>A0AA40FRP3</accession>
<gene>
    <name evidence="2" type="ORF">K0M31_007132</name>
</gene>
<proteinExistence type="predicted"/>
<keyword evidence="3" id="KW-1185">Reference proteome</keyword>
<reference evidence="2" key="1">
    <citation type="submission" date="2021-10" db="EMBL/GenBank/DDBJ databases">
        <title>Melipona bicolor Genome sequencing and assembly.</title>
        <authorList>
            <person name="Araujo N.S."/>
            <person name="Arias M.C."/>
        </authorList>
    </citation>
    <scope>NUCLEOTIDE SEQUENCE</scope>
    <source>
        <strain evidence="2">USP_2M_L1-L4_2017</strain>
        <tissue evidence="2">Whole body</tissue>
    </source>
</reference>
<protein>
    <submittedName>
        <fullName evidence="2">Uncharacterized protein</fullName>
    </submittedName>
</protein>
<evidence type="ECO:0000313" key="2">
    <source>
        <dbReference type="EMBL" id="KAK1124109.1"/>
    </source>
</evidence>
<sequence>MNHRVYMENAWGYYGVSISYGAPYFDAINRGLYQEVLGPPKLHRVVAREIFAPNYPDAAEELYDAYRQSNLKGIAHCFESMRKGRKDNNTGKSKKEATSKPDTVGTAGQSLSEFLPDVGVVTVRGVVTP</sequence>